<dbReference type="AlphaFoldDB" id="A0A2T7AXQ5"/>
<dbReference type="EMBL" id="WAGD01000045">
    <property type="protein sequence ID" value="KAB0875883.1"/>
    <property type="molecule type" value="Genomic_DNA"/>
</dbReference>
<evidence type="ECO:0000313" key="4">
    <source>
        <dbReference type="Proteomes" id="UP000469927"/>
    </source>
</evidence>
<reference evidence="2 3" key="1">
    <citation type="submission" date="2016-12" db="EMBL/GenBank/DDBJ databases">
        <title>Analysis of the Molecular Diversity Among Cronobacter Species Isolated from Filth Flies Using a Pan Genomic DNA Microarray.</title>
        <authorList>
            <person name="Pava-Ripoll M."/>
            <person name="Tall B."/>
            <person name="Farber J."/>
            <person name="Fanning S."/>
            <person name="Lehner A."/>
            <person name="Stephan R."/>
            <person name="Pagotto F."/>
            <person name="Iverson C."/>
            <person name="Ziobro G."/>
            <person name="Miller A."/>
            <person name="Pearson R."/>
            <person name="Yan Q."/>
            <person name="Kim M."/>
            <person name="Jeong S."/>
            <person name="Park J."/>
            <person name="Jun S."/>
            <person name="Choi H."/>
            <person name="Chung T."/>
            <person name="Yoo Y."/>
            <person name="Park E."/>
            <person name="Hwang S."/>
            <person name="Lee B."/>
            <person name="Sathyamoorthy V."/>
            <person name="Carter L."/>
            <person name="Mammel M."/>
            <person name="Jackson S."/>
            <person name="Kothary M."/>
            <person name="Patel I."/>
            <person name="Grim C."/>
            <person name="Gopinath G."/>
            <person name="Gangiredla J."/>
            <person name="Chase H."/>
        </authorList>
    </citation>
    <scope>NUCLEOTIDE SEQUENCE [LARGE SCALE GENOMIC DNA]</scope>
    <source>
        <strain evidence="2 3">MOD1-Md1s</strain>
    </source>
</reference>
<keyword evidence="4" id="KW-1185">Reference proteome</keyword>
<proteinExistence type="predicted"/>
<evidence type="ECO:0000313" key="2">
    <source>
        <dbReference type="EMBL" id="PUX17279.1"/>
    </source>
</evidence>
<reference evidence="1 4" key="2">
    <citation type="submission" date="2019-08" db="EMBL/GenBank/DDBJ databases">
        <title>Prevalence, distribution, and phylogeny of type two toxin-antitoxin genes possessed by Cronobacter species where C. sakazakii homologs follow sequence type lineages.</title>
        <authorList>
            <person name="Finkelstein S."/>
            <person name="Negrete F."/>
            <person name="Jang H."/>
            <person name="Gopinath G.R."/>
            <person name="Tall B.D."/>
        </authorList>
    </citation>
    <scope>NUCLEOTIDE SEQUENCE [LARGE SCALE GENOMIC DNA]</scope>
    <source>
        <strain evidence="1 4">MOD1_GK1257</strain>
    </source>
</reference>
<name>A0A2T7AXQ5_9ENTR</name>
<dbReference type="Proteomes" id="UP000244378">
    <property type="component" value="Unassembled WGS sequence"/>
</dbReference>
<evidence type="ECO:0000313" key="1">
    <source>
        <dbReference type="EMBL" id="KAB0875883.1"/>
    </source>
</evidence>
<dbReference type="EMBL" id="MSAE01000004">
    <property type="protein sequence ID" value="PUX17279.1"/>
    <property type="molecule type" value="Genomic_DNA"/>
</dbReference>
<accession>A0A2T7AXQ5</accession>
<comment type="caution">
    <text evidence="2">The sequence shown here is derived from an EMBL/GenBank/DDBJ whole genome shotgun (WGS) entry which is preliminary data.</text>
</comment>
<dbReference type="Proteomes" id="UP000469927">
    <property type="component" value="Unassembled WGS sequence"/>
</dbReference>
<organism evidence="2 3">
    <name type="scientific">Cronobacter muytjensii</name>
    <dbReference type="NCBI Taxonomy" id="413501"/>
    <lineage>
        <taxon>Bacteria</taxon>
        <taxon>Pseudomonadati</taxon>
        <taxon>Pseudomonadota</taxon>
        <taxon>Gammaproteobacteria</taxon>
        <taxon>Enterobacterales</taxon>
        <taxon>Enterobacteriaceae</taxon>
        <taxon>Cronobacter</taxon>
    </lineage>
</organism>
<sequence length="423" mass="47421">MAAGLLVRLNVCKSWACPNLGVPDAMDYQQPVYRLGYPALHCARCGSLPPLFNEPLFNGWFSRFLAQKLKQSGTGCPHCASALTIRYGTTQTGRQRLQCRACRKIFTPWQPGDKALRHIQACLAALARGETGGDRACYRTLAQAAAWCEAQLVERAHRAAHIATQTFTVPMQGEHPQQPLYVVLSADIVTGQVLQVTSSYCEWKPHEALRYPGGDAGHPALRLCGALRVREQEAQFMRRRQFDDIRYGYAALCRNDPGALLRPAIVIHGHFQWLRRRFPEVLSHSLAHECVLRGAAITAWAAQVSAGKTQLRFVVEETLNERAAGGAYVHRGSWRIGWWNNLWQQWENGATRKMIGMLTGEDDPGDIPTVSLQACMAFTDWLRLQPGVARWGHHRAGVVSQQLICLAYRYNQQLMAQRTAEPR</sequence>
<protein>
    <submittedName>
        <fullName evidence="2">Cytoplasmic protein</fullName>
    </submittedName>
    <submittedName>
        <fullName evidence="1">IS1 family transposase</fullName>
    </submittedName>
</protein>
<dbReference type="OrthoDB" id="9128325at2"/>
<gene>
    <name evidence="2" type="ORF">AUN14_03810</name>
    <name evidence="1" type="ORF">FZI19_14850</name>
</gene>
<evidence type="ECO:0000313" key="3">
    <source>
        <dbReference type="Proteomes" id="UP000244378"/>
    </source>
</evidence>